<reference evidence="5" key="4">
    <citation type="submission" date="2016-08" db="EMBL/GenBank/DDBJ databases">
        <title>Sequencing, assembly and comparative genomics of S. aureofaciens ATCC 10762.</title>
        <authorList>
            <person name="Gradnigo J.S."/>
            <person name="Johnson N."/>
            <person name="Somerville G.A."/>
        </authorList>
    </citation>
    <scope>NUCLEOTIDE SEQUENCE [LARGE SCALE GENOMIC DNA]</scope>
    <source>
        <strain evidence="5">ATCC 10762 / DSM 40127 / CCM 3239 / JCM 4008 / LMG 5968 / NBRC 12843 / NCIMB 8234 / A-377</strain>
    </source>
</reference>
<keyword evidence="2" id="KW-0472">Membrane</keyword>
<dbReference type="EMBL" id="JPRF03000015">
    <property type="protein sequence ID" value="OEV38305.1"/>
    <property type="molecule type" value="Genomic_DNA"/>
</dbReference>
<reference evidence="3" key="5">
    <citation type="submission" date="2020-09" db="EMBL/GenBank/DDBJ databases">
        <authorList>
            <person name="Sun Q."/>
            <person name="Ohkuma M."/>
        </authorList>
    </citation>
    <scope>NUCLEOTIDE SEQUENCE</scope>
    <source>
        <strain evidence="3">JCM 4434</strain>
    </source>
</reference>
<keyword evidence="5" id="KW-1185">Reference proteome</keyword>
<dbReference type="Proteomes" id="UP000037395">
    <property type="component" value="Unassembled WGS sequence"/>
</dbReference>
<dbReference type="Proteomes" id="UP000610124">
    <property type="component" value="Unassembled WGS sequence"/>
</dbReference>
<comment type="caution">
    <text evidence="4">The sequence shown here is derived from an EMBL/GenBank/DDBJ whole genome shotgun (WGS) entry which is preliminary data.</text>
</comment>
<feature type="compositionally biased region" description="Low complexity" evidence="1">
    <location>
        <begin position="62"/>
        <end position="75"/>
    </location>
</feature>
<organism evidence="4 5">
    <name type="scientific">Kitasatospora aureofaciens</name>
    <name type="common">Streptomyces aureofaciens</name>
    <dbReference type="NCBI Taxonomy" id="1894"/>
    <lineage>
        <taxon>Bacteria</taxon>
        <taxon>Bacillati</taxon>
        <taxon>Actinomycetota</taxon>
        <taxon>Actinomycetes</taxon>
        <taxon>Kitasatosporales</taxon>
        <taxon>Streptomycetaceae</taxon>
        <taxon>Kitasatospora</taxon>
    </lineage>
</organism>
<dbReference type="GeneID" id="97488884"/>
<evidence type="ECO:0000313" key="3">
    <source>
        <dbReference type="EMBL" id="GGU97325.1"/>
    </source>
</evidence>
<proteinExistence type="predicted"/>
<protein>
    <submittedName>
        <fullName evidence="4">Uncharacterized protein</fullName>
    </submittedName>
</protein>
<dbReference type="KEGG" id="kau:B6264_15785"/>
<feature type="region of interest" description="Disordered" evidence="1">
    <location>
        <begin position="62"/>
        <end position="82"/>
    </location>
</feature>
<reference evidence="4" key="3">
    <citation type="submission" date="2016-08" db="EMBL/GenBank/DDBJ databases">
        <title>Sequencing, Assembly and Comparative Genomics of S. aureofaciens ATCC 10762.</title>
        <authorList>
            <person name="Gradnigo J.S."/>
            <person name="Johnson N."/>
            <person name="Somerville G.A."/>
        </authorList>
    </citation>
    <scope>NUCLEOTIDE SEQUENCE [LARGE SCALE GENOMIC DNA]</scope>
    <source>
        <strain evidence="4">ATCC 10762</strain>
    </source>
</reference>
<feature type="transmembrane region" description="Helical" evidence="2">
    <location>
        <begin position="38"/>
        <end position="56"/>
    </location>
</feature>
<gene>
    <name evidence="3" type="ORF">GCM10010502_59390</name>
    <name evidence="4" type="ORF">HS99_0022485</name>
</gene>
<evidence type="ECO:0000313" key="5">
    <source>
        <dbReference type="Proteomes" id="UP000037395"/>
    </source>
</evidence>
<accession>A0A8H9HY72</accession>
<evidence type="ECO:0000256" key="2">
    <source>
        <dbReference type="SAM" id="Phobius"/>
    </source>
</evidence>
<sequence length="82" mass="7947">MPRPSAVQFCLGSFTVVATTVALLAVSGASGALEVGVLVAFALALGTVVTALSVSVSTRSAAVADGSGASPAAAGHEYARQR</sequence>
<evidence type="ECO:0000313" key="4">
    <source>
        <dbReference type="EMBL" id="OEV38305.1"/>
    </source>
</evidence>
<dbReference type="EMBL" id="BMUB01000019">
    <property type="protein sequence ID" value="GGU97325.1"/>
    <property type="molecule type" value="Genomic_DNA"/>
</dbReference>
<name>A0A1E7NCA2_KITAU</name>
<accession>A0A1E7NCA2</accession>
<keyword evidence="2" id="KW-1133">Transmembrane helix</keyword>
<reference evidence="4 5" key="2">
    <citation type="submission" date="2014-07" db="EMBL/GenBank/DDBJ databases">
        <authorList>
            <person name="Zhang J.E."/>
            <person name="Yang H."/>
            <person name="Guo J."/>
            <person name="Deng Z."/>
            <person name="Luo H."/>
            <person name="Luo M."/>
            <person name="Zhao B."/>
        </authorList>
    </citation>
    <scope>NUCLEOTIDE SEQUENCE [LARGE SCALE GENOMIC DNA]</scope>
    <source>
        <strain evidence="4">ATCC 10762</strain>
        <strain evidence="5">ATCC 10762 / DSM 40127 / CCM 3239 / JCM 4008 / LMG 5968 / NBRC 12843 / NCIMB 8234 / A-377</strain>
    </source>
</reference>
<keyword evidence="2" id="KW-0812">Transmembrane</keyword>
<dbReference type="RefSeq" id="WP_046385846.1">
    <property type="nucleotide sequence ID" value="NZ_BMUB01000019.1"/>
</dbReference>
<evidence type="ECO:0000256" key="1">
    <source>
        <dbReference type="SAM" id="MobiDB-lite"/>
    </source>
</evidence>
<reference evidence="3" key="1">
    <citation type="journal article" date="2014" name="Int. J. Syst. Evol. Microbiol.">
        <title>Complete genome sequence of Corynebacterium casei LMG S-19264T (=DSM 44701T), isolated from a smear-ripened cheese.</title>
        <authorList>
            <consortium name="US DOE Joint Genome Institute (JGI-PGF)"/>
            <person name="Walter F."/>
            <person name="Albersmeier A."/>
            <person name="Kalinowski J."/>
            <person name="Ruckert C."/>
        </authorList>
    </citation>
    <scope>NUCLEOTIDE SEQUENCE</scope>
    <source>
        <strain evidence="3">JCM 4434</strain>
    </source>
</reference>
<dbReference type="AlphaFoldDB" id="A0A1E7NCA2"/>